<feature type="compositionally biased region" description="Gly residues" evidence="1">
    <location>
        <begin position="28"/>
        <end position="49"/>
    </location>
</feature>
<evidence type="ECO:0000256" key="1">
    <source>
        <dbReference type="SAM" id="MobiDB-lite"/>
    </source>
</evidence>
<protein>
    <submittedName>
        <fullName evidence="2">Uncharacterized protein</fullName>
    </submittedName>
</protein>
<sequence length="209" mass="23478">RSETQSEHIRRTTRDNREFDGSHTDSNPGGGGTAHHGPTGGGRGDGHGTPGHSSSGDTSTGVGLDPRPRGHANPEWLNKRLADPDLPFWRRRIAEGQEFNYDNHYRYPENEVRTSDGRYLDSYNPPTEIVSRKHTQLDEVKPETAKRYLDEIRNKYWPGTGLPGGRELRGQPYLEVPSQSGPIPREVIEYANSFDPPIIIRDPSGHEYN</sequence>
<proteinExistence type="predicted"/>
<feature type="region of interest" description="Disordered" evidence="1">
    <location>
        <begin position="1"/>
        <end position="78"/>
    </location>
</feature>
<dbReference type="AlphaFoldDB" id="A0A9D2KG07"/>
<dbReference type="EMBL" id="DXAM01000069">
    <property type="protein sequence ID" value="HJA04214.1"/>
    <property type="molecule type" value="Genomic_DNA"/>
</dbReference>
<feature type="compositionally biased region" description="Basic and acidic residues" evidence="1">
    <location>
        <begin position="1"/>
        <end position="23"/>
    </location>
</feature>
<feature type="non-terminal residue" evidence="2">
    <location>
        <position position="1"/>
    </location>
</feature>
<reference evidence="2" key="1">
    <citation type="journal article" date="2021" name="PeerJ">
        <title>Extensive microbial diversity within the chicken gut microbiome revealed by metagenomics and culture.</title>
        <authorList>
            <person name="Gilroy R."/>
            <person name="Ravi A."/>
            <person name="Getino M."/>
            <person name="Pursley I."/>
            <person name="Horton D.L."/>
            <person name="Alikhan N.F."/>
            <person name="Baker D."/>
            <person name="Gharbi K."/>
            <person name="Hall N."/>
            <person name="Watson M."/>
            <person name="Adriaenssens E.M."/>
            <person name="Foster-Nyarko E."/>
            <person name="Jarju S."/>
            <person name="Secka A."/>
            <person name="Antonio M."/>
            <person name="Oren A."/>
            <person name="Chaudhuri R.R."/>
            <person name="La Ragione R."/>
            <person name="Hildebrand F."/>
            <person name="Pallen M.J."/>
        </authorList>
    </citation>
    <scope>NUCLEOTIDE SEQUENCE</scope>
    <source>
        <strain evidence="2">ChiHjej8B7-3636</strain>
    </source>
</reference>
<accession>A0A9D2KG07</accession>
<evidence type="ECO:0000313" key="3">
    <source>
        <dbReference type="Proteomes" id="UP000824220"/>
    </source>
</evidence>
<name>A0A9D2KG07_9MICO</name>
<gene>
    <name evidence="2" type="ORF">H9800_05080</name>
</gene>
<dbReference type="Proteomes" id="UP000824220">
    <property type="component" value="Unassembled WGS sequence"/>
</dbReference>
<reference evidence="2" key="2">
    <citation type="submission" date="2021-04" db="EMBL/GenBank/DDBJ databases">
        <authorList>
            <person name="Gilroy R."/>
        </authorList>
    </citation>
    <scope>NUCLEOTIDE SEQUENCE</scope>
    <source>
        <strain evidence="2">ChiHjej8B7-3636</strain>
    </source>
</reference>
<organism evidence="2 3">
    <name type="scientific">Candidatus Microbacterium stercoravium</name>
    <dbReference type="NCBI Taxonomy" id="2838697"/>
    <lineage>
        <taxon>Bacteria</taxon>
        <taxon>Bacillati</taxon>
        <taxon>Actinomycetota</taxon>
        <taxon>Actinomycetes</taxon>
        <taxon>Micrococcales</taxon>
        <taxon>Microbacteriaceae</taxon>
        <taxon>Microbacterium</taxon>
    </lineage>
</organism>
<comment type="caution">
    <text evidence="2">The sequence shown here is derived from an EMBL/GenBank/DDBJ whole genome shotgun (WGS) entry which is preliminary data.</text>
</comment>
<evidence type="ECO:0000313" key="2">
    <source>
        <dbReference type="EMBL" id="HJA04214.1"/>
    </source>
</evidence>